<dbReference type="RefSeq" id="WP_142662238.1">
    <property type="nucleotide sequence ID" value="NZ_FXTK01000004.1"/>
</dbReference>
<dbReference type="PROSITE" id="PS51257">
    <property type="entry name" value="PROKAR_LIPOPROTEIN"/>
    <property type="match status" value="1"/>
</dbReference>
<accession>A0A521C812</accession>
<sequence>MNAKLIGYAATLLLLAGCGDRMGDYPALMPTDQLLAEPTLPEHAQDAATDPTATDAALQGRAAGLSGRSGATPANSADLKRRADALRARASALAKTSLDECPEGDTSCTPPQDGATE</sequence>
<evidence type="ECO:0000256" key="1">
    <source>
        <dbReference type="SAM" id="MobiDB-lite"/>
    </source>
</evidence>
<feature type="compositionally biased region" description="Low complexity" evidence="1">
    <location>
        <begin position="46"/>
        <end position="71"/>
    </location>
</feature>
<feature type="compositionally biased region" description="Basic and acidic residues" evidence="1">
    <location>
        <begin position="78"/>
        <end position="87"/>
    </location>
</feature>
<dbReference type="AlphaFoldDB" id="A0A521C812"/>
<name>A0A521C812_9RHOB</name>
<organism evidence="2 3">
    <name type="scientific">Paracoccus laeviglucosivorans</name>
    <dbReference type="NCBI Taxonomy" id="1197861"/>
    <lineage>
        <taxon>Bacteria</taxon>
        <taxon>Pseudomonadati</taxon>
        <taxon>Pseudomonadota</taxon>
        <taxon>Alphaproteobacteria</taxon>
        <taxon>Rhodobacterales</taxon>
        <taxon>Paracoccaceae</taxon>
        <taxon>Paracoccus</taxon>
    </lineage>
</organism>
<protein>
    <submittedName>
        <fullName evidence="2">Uncharacterized protein</fullName>
    </submittedName>
</protein>
<gene>
    <name evidence="2" type="ORF">SAMN06265221_10414</name>
</gene>
<dbReference type="Proteomes" id="UP000319014">
    <property type="component" value="Unassembled WGS sequence"/>
</dbReference>
<dbReference type="OrthoDB" id="7779256at2"/>
<evidence type="ECO:0000313" key="3">
    <source>
        <dbReference type="Proteomes" id="UP000319014"/>
    </source>
</evidence>
<evidence type="ECO:0000313" key="2">
    <source>
        <dbReference type="EMBL" id="SMO54850.1"/>
    </source>
</evidence>
<feature type="region of interest" description="Disordered" evidence="1">
    <location>
        <begin position="36"/>
        <end position="117"/>
    </location>
</feature>
<proteinExistence type="predicted"/>
<dbReference type="EMBL" id="FXTK01000004">
    <property type="protein sequence ID" value="SMO54850.1"/>
    <property type="molecule type" value="Genomic_DNA"/>
</dbReference>
<keyword evidence="3" id="KW-1185">Reference proteome</keyword>
<reference evidence="2 3" key="1">
    <citation type="submission" date="2017-05" db="EMBL/GenBank/DDBJ databases">
        <authorList>
            <person name="Varghese N."/>
            <person name="Submissions S."/>
        </authorList>
    </citation>
    <scope>NUCLEOTIDE SEQUENCE [LARGE SCALE GENOMIC DNA]</scope>
    <source>
        <strain evidence="2 3">DSM 100094</strain>
    </source>
</reference>